<keyword evidence="4" id="KW-1003">Cell membrane</keyword>
<dbReference type="EMBL" id="JACNJN010000107">
    <property type="protein sequence ID" value="MBC8335379.1"/>
    <property type="molecule type" value="Genomic_DNA"/>
</dbReference>
<name>A0A8J6NNJ8_9CHLR</name>
<keyword evidence="5 8" id="KW-0812">Transmembrane</keyword>
<feature type="transmembrane region" description="Helical" evidence="8">
    <location>
        <begin position="208"/>
        <end position="226"/>
    </location>
</feature>
<evidence type="ECO:0000256" key="2">
    <source>
        <dbReference type="ARBA" id="ARBA00010735"/>
    </source>
</evidence>
<evidence type="ECO:0000313" key="9">
    <source>
        <dbReference type="EMBL" id="MBC8335379.1"/>
    </source>
</evidence>
<dbReference type="PANTHER" id="PTHR34979">
    <property type="entry name" value="INNER MEMBRANE PROTEIN YGAZ"/>
    <property type="match status" value="1"/>
</dbReference>
<evidence type="ECO:0000256" key="1">
    <source>
        <dbReference type="ARBA" id="ARBA00004651"/>
    </source>
</evidence>
<comment type="similarity">
    <text evidence="2">Belongs to the AzlC family.</text>
</comment>
<sequence>MQAKQQDFFTGAQDSLPILLGVVPFALICSVAAVSVGLTPFEAAGMSFIVFAGASQLAVLQLIGEGAVWLVMVLTAWVINLRFTMYSATLAPYLKDEPIYRKAPFAFILSDQAFGVTMSHFANKIPANPAWYFYGTAAAIWLTWIISAIAGALLGTLVPASWGLEFAFPLSFLALMFAALKDRPAVIAALVGGLTAIITRGLPYNLGLILAALLGIGAGVLAESIADKKMEGAAQ</sequence>
<keyword evidence="7 8" id="KW-0472">Membrane</keyword>
<comment type="subcellular location">
    <subcellularLocation>
        <location evidence="1">Cell membrane</location>
        <topology evidence="1">Multi-pass membrane protein</topology>
    </subcellularLocation>
</comment>
<evidence type="ECO:0000256" key="5">
    <source>
        <dbReference type="ARBA" id="ARBA00022692"/>
    </source>
</evidence>
<dbReference type="InterPro" id="IPR011606">
    <property type="entry name" value="Brnchd-chn_aa_trnsp_permease"/>
</dbReference>
<reference evidence="9 10" key="1">
    <citation type="submission" date="2020-08" db="EMBL/GenBank/DDBJ databases">
        <title>Bridging the membrane lipid divide: bacteria of the FCB group superphylum have the potential to synthesize archaeal ether lipids.</title>
        <authorList>
            <person name="Villanueva L."/>
            <person name="Von Meijenfeldt F.A.B."/>
            <person name="Westbye A.B."/>
            <person name="Yadav S."/>
            <person name="Hopmans E.C."/>
            <person name="Dutilh B.E."/>
            <person name="Sinninghe Damste J.S."/>
        </authorList>
    </citation>
    <scope>NUCLEOTIDE SEQUENCE [LARGE SCALE GENOMIC DNA]</scope>
    <source>
        <strain evidence="9">NIOZ-UU36</strain>
    </source>
</reference>
<keyword evidence="3" id="KW-0813">Transport</keyword>
<dbReference type="GO" id="GO:1903785">
    <property type="term" value="P:L-valine transmembrane transport"/>
    <property type="evidence" value="ECO:0007669"/>
    <property type="project" value="TreeGrafter"/>
</dbReference>
<evidence type="ECO:0000256" key="6">
    <source>
        <dbReference type="ARBA" id="ARBA00022989"/>
    </source>
</evidence>
<evidence type="ECO:0000256" key="8">
    <source>
        <dbReference type="SAM" id="Phobius"/>
    </source>
</evidence>
<comment type="caution">
    <text evidence="9">The sequence shown here is derived from an EMBL/GenBank/DDBJ whole genome shotgun (WGS) entry which is preliminary data.</text>
</comment>
<feature type="transmembrane region" description="Helical" evidence="8">
    <location>
        <begin position="131"/>
        <end position="154"/>
    </location>
</feature>
<dbReference type="Proteomes" id="UP000614469">
    <property type="component" value="Unassembled WGS sequence"/>
</dbReference>
<keyword evidence="6 8" id="KW-1133">Transmembrane helix</keyword>
<evidence type="ECO:0000313" key="10">
    <source>
        <dbReference type="Proteomes" id="UP000614469"/>
    </source>
</evidence>
<organism evidence="9 10">
    <name type="scientific">Candidatus Desulfolinea nitratireducens</name>
    <dbReference type="NCBI Taxonomy" id="2841698"/>
    <lineage>
        <taxon>Bacteria</taxon>
        <taxon>Bacillati</taxon>
        <taxon>Chloroflexota</taxon>
        <taxon>Anaerolineae</taxon>
        <taxon>Anaerolineales</taxon>
        <taxon>Anaerolineales incertae sedis</taxon>
        <taxon>Candidatus Desulfolinea</taxon>
    </lineage>
</organism>
<feature type="transmembrane region" description="Helical" evidence="8">
    <location>
        <begin position="160"/>
        <end position="178"/>
    </location>
</feature>
<feature type="transmembrane region" description="Helical" evidence="8">
    <location>
        <begin position="69"/>
        <end position="94"/>
    </location>
</feature>
<proteinExistence type="inferred from homology"/>
<gene>
    <name evidence="9" type="ORF">H8E29_08955</name>
</gene>
<evidence type="ECO:0000256" key="3">
    <source>
        <dbReference type="ARBA" id="ARBA00022448"/>
    </source>
</evidence>
<protein>
    <submittedName>
        <fullName evidence="9">AzlC family ABC transporter permease</fullName>
    </submittedName>
</protein>
<dbReference type="GO" id="GO:0005886">
    <property type="term" value="C:plasma membrane"/>
    <property type="evidence" value="ECO:0007669"/>
    <property type="project" value="UniProtKB-SubCell"/>
</dbReference>
<evidence type="ECO:0000256" key="4">
    <source>
        <dbReference type="ARBA" id="ARBA00022475"/>
    </source>
</evidence>
<dbReference type="PANTHER" id="PTHR34979:SF1">
    <property type="entry name" value="INNER MEMBRANE PROTEIN YGAZ"/>
    <property type="match status" value="1"/>
</dbReference>
<feature type="transmembrane region" description="Helical" evidence="8">
    <location>
        <begin position="16"/>
        <end position="36"/>
    </location>
</feature>
<dbReference type="AlphaFoldDB" id="A0A8J6NNJ8"/>
<evidence type="ECO:0000256" key="7">
    <source>
        <dbReference type="ARBA" id="ARBA00023136"/>
    </source>
</evidence>
<dbReference type="Pfam" id="PF03591">
    <property type="entry name" value="AzlC"/>
    <property type="match status" value="1"/>
</dbReference>
<accession>A0A8J6NNJ8</accession>